<feature type="compositionally biased region" description="Low complexity" evidence="1">
    <location>
        <begin position="546"/>
        <end position="572"/>
    </location>
</feature>
<name>A0A811U6Q0_CERCA</name>
<dbReference type="PANTHER" id="PTHR23278:SF26">
    <property type="entry name" value="SIDESTEP III, ISOFORM O"/>
    <property type="match status" value="1"/>
</dbReference>
<dbReference type="AlphaFoldDB" id="A0A811U6Q0"/>
<reference evidence="3" key="1">
    <citation type="submission" date="2020-11" db="EMBL/GenBank/DDBJ databases">
        <authorList>
            <person name="Whitehead M."/>
        </authorList>
    </citation>
    <scope>NUCLEOTIDE SEQUENCE</scope>
    <source>
        <strain evidence="3">EGII</strain>
    </source>
</reference>
<dbReference type="SUPFAM" id="SSF48726">
    <property type="entry name" value="Immunoglobulin"/>
    <property type="match status" value="1"/>
</dbReference>
<sequence>APVCSTSTMVVIGASLEEAVPIPCRVNSDPPEIDFEWTFSTSGEHFEVPSGHYATIQEATTTGDVHRTIIEANDTHFETYVETVSELIYTPKGERDYGTLACWGQNSIGKQSEPCLFQVVPAAKPGALRNCTLRPYVVTSASLNSSNQTTMHSNQLMPAQYGRHESNFPHTEYVPAATRTPKLEQGVGVRRAGAAVLSRGAGVGADAGAAGNLATMAYINNKTDGLPTKMRMDNNNNDNNKHRVKRATDERATTATQYNNTKNKNKSKSLSKYKQKMKAHKQSLAAKELRHHQQQQSRKLNSKQTQKKMNASKRQKSNLSLPTVAGPATLLINGNHTMMSNKSNNNKQALATKYYNRRRKNTHKREVAREMSEETEKETTAASVNDASVIMSAKARRAKREIVTATPATAATSKASSGKISEDLAAVIAPATATRINKAIKINSKGTSVGGNGDFSSPPIDSINSAKNKQLQQQRPSSMANTGSAPIALAAATADEGSVEKVRIRKSLTAKNAGELPSVGDAKVNVGGKSERHYLQQHTKGSHYINSNTNFTNANNNNNNNNNNNYNKPNNKANAQSVKVNKAHNAPPSAPQISNHAVAFHHQQQQQQQHEQKTQKAQEREQQQQQQSITNTNRNIDVIGMQRAINDLASGSDESGRATEIFGNKFIYDDDDVGAEIDMTADEVDADTDTEAEADADADAEAELDAELVGGTDEADDIDVDDADLNSVIELDEELLPPTMSALQSALHLTVDTADEPHFDYSRMEYSFSNGIATHSLIGGNGNGHGVGFGGLDNVGIGGVGGGGGGTINLENYDNIIYSTMELECMPGYDGGLQQQFFLEAYDSKTKKLRLNTSSTYADIPIFRIDLSDLTSMDYYPDPNPALHLVVYSANQKGRSEPIVLENIPINEAEKRT</sequence>
<feature type="compositionally biased region" description="Basic and acidic residues" evidence="1">
    <location>
        <begin position="610"/>
        <end position="622"/>
    </location>
</feature>
<feature type="compositionally biased region" description="Basic residues" evidence="1">
    <location>
        <begin position="263"/>
        <end position="281"/>
    </location>
</feature>
<feature type="compositionally biased region" description="Polar residues" evidence="1">
    <location>
        <begin position="294"/>
        <end position="309"/>
    </location>
</feature>
<evidence type="ECO:0000313" key="4">
    <source>
        <dbReference type="Proteomes" id="UP000606786"/>
    </source>
</evidence>
<dbReference type="OrthoDB" id="10006996at2759"/>
<feature type="region of interest" description="Disordered" evidence="1">
    <location>
        <begin position="444"/>
        <end position="482"/>
    </location>
</feature>
<protein>
    <submittedName>
        <fullName evidence="3">(Mediterranean fruit fly) hypothetical protein</fullName>
    </submittedName>
</protein>
<evidence type="ECO:0000256" key="1">
    <source>
        <dbReference type="SAM" id="MobiDB-lite"/>
    </source>
</evidence>
<feature type="region of interest" description="Disordered" evidence="1">
    <location>
        <begin position="360"/>
        <end position="380"/>
    </location>
</feature>
<dbReference type="PROSITE" id="PS50835">
    <property type="entry name" value="IG_LIKE"/>
    <property type="match status" value="1"/>
</dbReference>
<keyword evidence="4" id="KW-1185">Reference proteome</keyword>
<feature type="non-terminal residue" evidence="3">
    <location>
        <position position="913"/>
    </location>
</feature>
<feature type="domain" description="Ig-like" evidence="2">
    <location>
        <begin position="2"/>
        <end position="102"/>
    </location>
</feature>
<feature type="region of interest" description="Disordered" evidence="1">
    <location>
        <begin position="599"/>
        <end position="635"/>
    </location>
</feature>
<dbReference type="PANTHER" id="PTHR23278">
    <property type="entry name" value="SIDESTEP PROTEIN"/>
    <property type="match status" value="1"/>
</dbReference>
<feature type="compositionally biased region" description="Polar residues" evidence="1">
    <location>
        <begin position="462"/>
        <end position="482"/>
    </location>
</feature>
<dbReference type="Proteomes" id="UP000606786">
    <property type="component" value="Unassembled WGS sequence"/>
</dbReference>
<evidence type="ECO:0000313" key="3">
    <source>
        <dbReference type="EMBL" id="CAD6994654.1"/>
    </source>
</evidence>
<comment type="caution">
    <text evidence="3">The sequence shown here is derived from an EMBL/GenBank/DDBJ whole genome shotgun (WGS) entry which is preliminary data.</text>
</comment>
<accession>A0A811U6Q0</accession>
<proteinExistence type="predicted"/>
<dbReference type="InterPro" id="IPR007110">
    <property type="entry name" value="Ig-like_dom"/>
</dbReference>
<gene>
    <name evidence="3" type="ORF">CCAP1982_LOCUS3389</name>
</gene>
<feature type="region of interest" description="Disordered" evidence="1">
    <location>
        <begin position="227"/>
        <end position="320"/>
    </location>
</feature>
<dbReference type="InterPro" id="IPR036179">
    <property type="entry name" value="Ig-like_dom_sf"/>
</dbReference>
<feature type="compositionally biased region" description="Low complexity" evidence="1">
    <location>
        <begin position="253"/>
        <end position="262"/>
    </location>
</feature>
<feature type="compositionally biased region" description="Basic and acidic residues" evidence="1">
    <location>
        <begin position="364"/>
        <end position="379"/>
    </location>
</feature>
<feature type="non-terminal residue" evidence="3">
    <location>
        <position position="1"/>
    </location>
</feature>
<feature type="region of interest" description="Disordered" evidence="1">
    <location>
        <begin position="543"/>
        <end position="572"/>
    </location>
</feature>
<dbReference type="EMBL" id="CAJHJT010000001">
    <property type="protein sequence ID" value="CAD6994654.1"/>
    <property type="molecule type" value="Genomic_DNA"/>
</dbReference>
<evidence type="ECO:0000259" key="2">
    <source>
        <dbReference type="PROSITE" id="PS50835"/>
    </source>
</evidence>
<organism evidence="3 4">
    <name type="scientific">Ceratitis capitata</name>
    <name type="common">Mediterranean fruit fly</name>
    <name type="synonym">Tephritis capitata</name>
    <dbReference type="NCBI Taxonomy" id="7213"/>
    <lineage>
        <taxon>Eukaryota</taxon>
        <taxon>Metazoa</taxon>
        <taxon>Ecdysozoa</taxon>
        <taxon>Arthropoda</taxon>
        <taxon>Hexapoda</taxon>
        <taxon>Insecta</taxon>
        <taxon>Pterygota</taxon>
        <taxon>Neoptera</taxon>
        <taxon>Endopterygota</taxon>
        <taxon>Diptera</taxon>
        <taxon>Brachycera</taxon>
        <taxon>Muscomorpha</taxon>
        <taxon>Tephritoidea</taxon>
        <taxon>Tephritidae</taxon>
        <taxon>Ceratitis</taxon>
        <taxon>Ceratitis</taxon>
    </lineage>
</organism>